<evidence type="ECO:0008006" key="5">
    <source>
        <dbReference type="Google" id="ProtNLM"/>
    </source>
</evidence>
<feature type="transmembrane region" description="Helical" evidence="2">
    <location>
        <begin position="458"/>
        <end position="476"/>
    </location>
</feature>
<dbReference type="AlphaFoldDB" id="E1IE40"/>
<keyword evidence="2" id="KW-1133">Transmembrane helix</keyword>
<feature type="transmembrane region" description="Helical" evidence="2">
    <location>
        <begin position="626"/>
        <end position="646"/>
    </location>
</feature>
<evidence type="ECO:0000313" key="3">
    <source>
        <dbReference type="EMBL" id="EFO80554.1"/>
    </source>
</evidence>
<feature type="transmembrane region" description="Helical" evidence="2">
    <location>
        <begin position="690"/>
        <end position="707"/>
    </location>
</feature>
<dbReference type="HOGENOM" id="CLU_005364_0_0_0"/>
<feature type="transmembrane region" description="Helical" evidence="2">
    <location>
        <begin position="101"/>
        <end position="119"/>
    </location>
</feature>
<organism evidence="3 4">
    <name type="scientific">Oscillochloris trichoides DG-6</name>
    <dbReference type="NCBI Taxonomy" id="765420"/>
    <lineage>
        <taxon>Bacteria</taxon>
        <taxon>Bacillati</taxon>
        <taxon>Chloroflexota</taxon>
        <taxon>Chloroflexia</taxon>
        <taxon>Chloroflexales</taxon>
        <taxon>Chloroflexineae</taxon>
        <taxon>Oscillochloridaceae</taxon>
        <taxon>Oscillochloris</taxon>
    </lineage>
</organism>
<proteinExistence type="predicted"/>
<feature type="transmembrane region" description="Helical" evidence="2">
    <location>
        <begin position="309"/>
        <end position="340"/>
    </location>
</feature>
<accession>E1IE40</accession>
<dbReference type="OrthoDB" id="5480206at2"/>
<sequence>MLRTLVIMILTAPLLFYVPGWAIARALHASGTDLLERHYERVVISALWSGWLALVLAEVGIFALWLHGAITLSLVVGLWWWNYAPDFNAKTQRRKVFPWELLVFALIGLVGLLLVARPFEVILGVRDAGVYANTGFAIARTGALIQHDPLLAEIGRSMNDSDPMIAGPAQQAFSNFLISQPKDRYIATRLRAAGFFVYEGEAAQGRVVPQGLHLFPAWIGLLMALGGPTLGLFATGLLGMLGAWSMAMLGRRLGGPWVGGLAFLFLVINGVQVWFGRYSTAETTTQFLIWAGLYFFAKAESDDAQPNRLAALMAGIAIGQVALARLDFFLLGPVLAYLLYCWLSRRWGRTQMLISLGLGAMLLHAGLHLAFIARAYLFDTGYDRLREWALIGFLSLPFLTPEVREVYLTAKGSGLASPRRIGMEVGMLLVGLAALFLLRWRSDLLRRLEALLVARRRMFLHGLSVGVLLLAAYAYLLRPAILDSDLLFNTRGGWNDPLSRDPALVAADVRAGWMGLDEARTVAGVVMQSGPYWFAQPDLAATALQRERLAQERGPWQGPFSAQSLNWLRLQGYVGAPIRLPVSLWYNEYAEMNWWQRLTVDPATLTSTPAPINDKYMIPLANLVRVGWYLSPLGLILGVVGYALWWRRGLTRASWLFLTVAFIGTFFYVRQTYGTSDQHYIYILRRFVPIAYPAFCLGMGYALVLLARQFGWMGRGLAWGLAGVQILFLLVTNQPIYRHTEYAGAVEQVAAVAQRFTPGQDVLLLRGGAPIYAQARDVPDMLATPLRYAFGLDAFTVKSSRPGSYAEALAAQVEVWRSAGHSVYLVLSASGANFALPGYRLEPVGGFELDLPEFEQLTNQKPRNVAQLRLPFQIYRLEPGETGTLASQDLPISAQDFAAQVSGFHLPEVRADGSQYAWTNGDAILRLAWPLGATRQTVWVNLAAGKRPAHLGPATVCFSAQAEDGVWPEVSSSVVELGCTPVGSVPNDYALELDPARVVPTQHGTMLLRISNQAWVPAAEDPQQSDQRGVGVQFGGLRR</sequence>
<feature type="transmembrane region" description="Helical" evidence="2">
    <location>
        <begin position="653"/>
        <end position="670"/>
    </location>
</feature>
<feature type="transmembrane region" description="Helical" evidence="2">
    <location>
        <begin position="217"/>
        <end position="241"/>
    </location>
</feature>
<feature type="transmembrane region" description="Helical" evidence="2">
    <location>
        <begin position="352"/>
        <end position="373"/>
    </location>
</feature>
<dbReference type="EMBL" id="ADVR01000050">
    <property type="protein sequence ID" value="EFO80554.1"/>
    <property type="molecule type" value="Genomic_DNA"/>
</dbReference>
<comment type="caution">
    <text evidence="3">The sequence shown here is derived from an EMBL/GenBank/DDBJ whole genome shotgun (WGS) entry which is preliminary data.</text>
</comment>
<feature type="transmembrane region" description="Helical" evidence="2">
    <location>
        <begin position="253"/>
        <end position="275"/>
    </location>
</feature>
<gene>
    <name evidence="3" type="ORF">OSCT_1591</name>
</gene>
<dbReference type="STRING" id="765420.OSCT_1591"/>
<evidence type="ECO:0000256" key="2">
    <source>
        <dbReference type="SAM" id="Phobius"/>
    </source>
</evidence>
<keyword evidence="4" id="KW-1185">Reference proteome</keyword>
<dbReference type="Proteomes" id="UP000054010">
    <property type="component" value="Unassembled WGS sequence"/>
</dbReference>
<feature type="region of interest" description="Disordered" evidence="1">
    <location>
        <begin position="1018"/>
        <end position="1039"/>
    </location>
</feature>
<keyword evidence="2" id="KW-0472">Membrane</keyword>
<feature type="transmembrane region" description="Helical" evidence="2">
    <location>
        <begin position="48"/>
        <end position="81"/>
    </location>
</feature>
<evidence type="ECO:0000256" key="1">
    <source>
        <dbReference type="SAM" id="MobiDB-lite"/>
    </source>
</evidence>
<name>E1IE40_9CHLR</name>
<feature type="transmembrane region" description="Helical" evidence="2">
    <location>
        <begin position="421"/>
        <end position="438"/>
    </location>
</feature>
<protein>
    <recommendedName>
        <fullName evidence="5">Glycosyltransferase RgtA/B/C/D-like domain-containing protein</fullName>
    </recommendedName>
</protein>
<keyword evidence="2" id="KW-0812">Transmembrane</keyword>
<feature type="transmembrane region" description="Helical" evidence="2">
    <location>
        <begin position="714"/>
        <end position="731"/>
    </location>
</feature>
<dbReference type="eggNOG" id="COG1807">
    <property type="taxonomic scope" value="Bacteria"/>
</dbReference>
<reference evidence="3 4" key="1">
    <citation type="journal article" date="2011" name="J. Bacteriol.">
        <title>Draft genome sequence of the anoxygenic filamentous phototrophic bacterium Oscillochloris trichoides subsp. DG-6.</title>
        <authorList>
            <person name="Kuznetsov B.B."/>
            <person name="Ivanovsky R.N."/>
            <person name="Keppen O.I."/>
            <person name="Sukhacheva M.V."/>
            <person name="Bumazhkin B.K."/>
            <person name="Patutina E.O."/>
            <person name="Beletsky A.V."/>
            <person name="Mardanov A.V."/>
            <person name="Baslerov R.V."/>
            <person name="Panteleeva A.N."/>
            <person name="Kolganova T.V."/>
            <person name="Ravin N.V."/>
            <person name="Skryabin K.G."/>
        </authorList>
    </citation>
    <scope>NUCLEOTIDE SEQUENCE [LARGE SCALE GENOMIC DNA]</scope>
    <source>
        <strain evidence="3 4">DG-6</strain>
    </source>
</reference>
<evidence type="ECO:0000313" key="4">
    <source>
        <dbReference type="Proteomes" id="UP000054010"/>
    </source>
</evidence>